<dbReference type="PANTHER" id="PTHR15746">
    <property type="entry name" value="RAB11-RELATED"/>
    <property type="match status" value="1"/>
</dbReference>
<dbReference type="Pfam" id="PF00168">
    <property type="entry name" value="C2"/>
    <property type="match status" value="1"/>
</dbReference>
<dbReference type="OrthoDB" id="8956628at2759"/>
<dbReference type="InterPro" id="IPR037789">
    <property type="entry name" value="FIP_classI"/>
</dbReference>
<sequence length="1644" mass="180791">MSLVKCEEEQRWVPTHVQVTVLRARGLRAKGKHGTSDVYTIIQLGKEKYSTCVMEKTTDPEWGEECSFELLPGILEEGGRDAYPPGSGDLTLTVMHRALIGLDGFLGQAVIPVDKAFQDRKCMRNEWHRLHSKTGKKEKERGELQLTVQFTRHNLTASMYDLSMKDKPRSAFDKLRERMRAKKRSNEEDSSSAIVAGGYGSLVRVRGRLPSDGGGEEDYEDDEGGEVRRSKMRSFFLRGRLRKSSDTRSSTSLGSESSESSSRGGSLSPTAGISVVVSDLSNSPSNSSNLTADSPEHTVAPSPQVSPVRHVMYDISLPVPHFVTSENDTPVLLPSVCVNGNPVETSPLTHHPPSLILQQPQRESTKPVTQSGQPQATKLPVKPQKIESKSQETRLSKPDSKPRHEHQLPAPGVLQKGSSLSLSLQNLSRRGEEKQNGGPVDGRRWSFDKPGEEEKAAIAAALEHAGRVTDEAVMETVIPAGETETQNKKRRGLFSHGRGDSAGKGPIISKEEAEHAQPLVEVKHKGWFSSKESHSKPSPLVSHRSASTIYPIAPLTFNDPSQSMADKHDNPFTSLPPFSEANPFLPLAPENPFFQELHSAAPLTPDVPSLFSSQSGGNATPDLLRIGNKKGPSQMDISFDPLISHFEGQTEKDEFEHFAKDRLKPSDEVNKTKDLVTPPALLLKTNNEEPSGALGGLMVSDTSNLTDLVQTASAGTVEASKETAAETPQVSGSDVNDVCSRSDKPDLTDHGAHGFLEFDMNLSEISLPENSSLEFSELNTLACPYPTLSSRSMNEDRSDATTLEDHPKMSINSQNAKSDVKQPSLSEADTVDLLPGICIEFSEGVSVNPETSQRPEALESAIDIESVIVHKDPMPFCRDNSSGDTLEQSTVISDSLGGDPDHQSIEPCHSPQSDIIPGNLIQSDEELWRSNALLIQTVAVSGKSLVETTEPSRIHVQSAQSSLVSAAFPVKNEEKADAVMDTMLQNESGDGLLEGVSSKDICSEIEDSVPENLFDGSSSPRLSKTMSKDMQEDKQKVSELPTSPWKNNLTGNLLESISEEQEIMHSDGPAHPEGHLLPTTGIGTRTDEDASDPNSVLSPGSVLLHSLYKSAESDQYLTCVSQQDSISPSLELTQDVKPKRDWSVEKFESLPNHISNAMPKDDTTVKAVPEMACKQNQVIEENIKPSQEVLPKSEFSQESPLDVLPRNCLLDLLPETDPFAPKAAPSHNTSSENIMFDLIKSDFDEAMLQHNPSGDIVEKYDFSKDMMPIVITSDVIAELEAQLAPLDTETCLVNDCKTCPTKQNDSQKVQKDESHNIEYFGIVSEGNLHLAQLTEPNVFLSDCALDQTCSITQDLVITDSDLKNIFLPQPTETHLLCTSRSPVANPGYAESLDRNTEMWITPAVHDSETPDLFPVNWPPLPHPSAPSQFDQPTLASRHCRSFNFTSSLFDLSPVASSTPHVAVDTNALPQLFPFPKNPPTTLPHPELAATLPSMQPTTSYNPFLQDKTQPFDHQRSPHPVKPLTPPDEKRSEGRSVLEKLKSTIHSGRSHHSDQEADKKTLVEGGGLYYHLNHSELVNLLIQRDTELRQEREEYEKRGALLEKRETEIKKMKFLIRDLEDYIDTLLVRIMEQTPTLLQVRTKMK</sequence>
<keyword evidence="6" id="KW-0175">Coiled coil</keyword>
<feature type="compositionally biased region" description="Low complexity" evidence="7">
    <location>
        <begin position="414"/>
        <end position="428"/>
    </location>
</feature>
<evidence type="ECO:0000256" key="5">
    <source>
        <dbReference type="ARBA" id="ARBA00022927"/>
    </source>
</evidence>
<dbReference type="PROSITE" id="PS50004">
    <property type="entry name" value="C2"/>
    <property type="match status" value="1"/>
</dbReference>
<feature type="compositionally biased region" description="Low complexity" evidence="7">
    <location>
        <begin position="247"/>
        <end position="289"/>
    </location>
</feature>
<feature type="compositionally biased region" description="Acidic residues" evidence="7">
    <location>
        <begin position="214"/>
        <end position="224"/>
    </location>
</feature>
<dbReference type="PROSITE" id="PS51511">
    <property type="entry name" value="FIP_RBD"/>
    <property type="match status" value="1"/>
</dbReference>
<dbReference type="GO" id="GO:0045335">
    <property type="term" value="C:phagocytic vesicle"/>
    <property type="evidence" value="ECO:0007669"/>
    <property type="project" value="TreeGrafter"/>
</dbReference>
<name>A0A3N0XX21_ANAGA</name>
<feature type="compositionally biased region" description="Polar residues" evidence="7">
    <location>
        <begin position="359"/>
        <end position="376"/>
    </location>
</feature>
<keyword evidence="5" id="KW-0653">Protein transport</keyword>
<feature type="domain" description="C2" evidence="8">
    <location>
        <begin position="1"/>
        <end position="128"/>
    </location>
</feature>
<dbReference type="GO" id="GO:0015031">
    <property type="term" value="P:protein transport"/>
    <property type="evidence" value="ECO:0007669"/>
    <property type="project" value="UniProtKB-KW"/>
</dbReference>
<evidence type="ECO:0000256" key="6">
    <source>
        <dbReference type="SAM" id="Coils"/>
    </source>
</evidence>
<comment type="caution">
    <text evidence="10">The sequence shown here is derived from an EMBL/GenBank/DDBJ whole genome shotgun (WGS) entry which is preliminary data.</text>
</comment>
<organism evidence="10 11">
    <name type="scientific">Anabarilius grahami</name>
    <name type="common">Kanglang fish</name>
    <name type="synonym">Barilius grahami</name>
    <dbReference type="NCBI Taxonomy" id="495550"/>
    <lineage>
        <taxon>Eukaryota</taxon>
        <taxon>Metazoa</taxon>
        <taxon>Chordata</taxon>
        <taxon>Craniata</taxon>
        <taxon>Vertebrata</taxon>
        <taxon>Euteleostomi</taxon>
        <taxon>Actinopterygii</taxon>
        <taxon>Neopterygii</taxon>
        <taxon>Teleostei</taxon>
        <taxon>Ostariophysi</taxon>
        <taxon>Cypriniformes</taxon>
        <taxon>Xenocyprididae</taxon>
        <taxon>Xenocypridinae</taxon>
        <taxon>Xenocypridinae incertae sedis</taxon>
        <taxon>Anabarilius</taxon>
    </lineage>
</organism>
<proteinExistence type="predicted"/>
<keyword evidence="4" id="KW-0967">Endosome</keyword>
<feature type="region of interest" description="Disordered" evidence="7">
    <location>
        <begin position="1065"/>
        <end position="1094"/>
    </location>
</feature>
<feature type="compositionally biased region" description="Polar residues" evidence="7">
    <location>
        <begin position="1015"/>
        <end position="1025"/>
    </location>
</feature>
<feature type="region of interest" description="Disordered" evidence="7">
    <location>
        <begin position="359"/>
        <end position="447"/>
    </location>
</feature>
<dbReference type="InterPro" id="IPR000008">
    <property type="entry name" value="C2_dom"/>
</dbReference>
<evidence type="ECO:0000256" key="1">
    <source>
        <dbReference type="ARBA" id="ARBA00004172"/>
    </source>
</evidence>
<dbReference type="GO" id="GO:0005769">
    <property type="term" value="C:early endosome"/>
    <property type="evidence" value="ECO:0007669"/>
    <property type="project" value="TreeGrafter"/>
</dbReference>
<feature type="region of interest" description="Disordered" evidence="7">
    <location>
        <begin position="789"/>
        <end position="824"/>
    </location>
</feature>
<accession>A0A3N0XX21</accession>
<keyword evidence="2" id="KW-0813">Transport</keyword>
<evidence type="ECO:0000313" key="11">
    <source>
        <dbReference type="Proteomes" id="UP000281406"/>
    </source>
</evidence>
<feature type="coiled-coil region" evidence="6">
    <location>
        <begin position="1577"/>
        <end position="1604"/>
    </location>
</feature>
<gene>
    <name evidence="10" type="ORF">DPX16_10123</name>
</gene>
<evidence type="ECO:0000256" key="4">
    <source>
        <dbReference type="ARBA" id="ARBA00022753"/>
    </source>
</evidence>
<feature type="compositionally biased region" description="Basic and acidic residues" evidence="7">
    <location>
        <begin position="1526"/>
        <end position="1535"/>
    </location>
</feature>
<feature type="region of interest" description="Disordered" evidence="7">
    <location>
        <begin position="716"/>
        <end position="741"/>
    </location>
</feature>
<feature type="region of interest" description="Disordered" evidence="7">
    <location>
        <begin position="1010"/>
        <end position="1050"/>
    </location>
</feature>
<dbReference type="Gene3D" id="2.60.40.150">
    <property type="entry name" value="C2 domain"/>
    <property type="match status" value="1"/>
</dbReference>
<evidence type="ECO:0000259" key="8">
    <source>
        <dbReference type="PROSITE" id="PS50004"/>
    </source>
</evidence>
<feature type="compositionally biased region" description="Basic and acidic residues" evidence="7">
    <location>
        <begin position="793"/>
        <end position="808"/>
    </location>
</feature>
<evidence type="ECO:0000259" key="9">
    <source>
        <dbReference type="PROSITE" id="PS51511"/>
    </source>
</evidence>
<dbReference type="GO" id="GO:0045055">
    <property type="term" value="P:regulated exocytosis"/>
    <property type="evidence" value="ECO:0007669"/>
    <property type="project" value="TreeGrafter"/>
</dbReference>
<feature type="compositionally biased region" description="Basic and acidic residues" evidence="7">
    <location>
        <begin position="384"/>
        <end position="407"/>
    </location>
</feature>
<evidence type="ECO:0000256" key="3">
    <source>
        <dbReference type="ARBA" id="ARBA00022553"/>
    </source>
</evidence>
<dbReference type="InterPro" id="IPR019018">
    <property type="entry name" value="Rab-bd_FIP-RBD"/>
</dbReference>
<feature type="compositionally biased region" description="Polar residues" evidence="7">
    <location>
        <begin position="1040"/>
        <end position="1050"/>
    </location>
</feature>
<evidence type="ECO:0000313" key="10">
    <source>
        <dbReference type="EMBL" id="ROK15819.1"/>
    </source>
</evidence>
<keyword evidence="3" id="KW-0597">Phosphoprotein</keyword>
<feature type="compositionally biased region" description="Basic and acidic residues" evidence="7">
    <location>
        <begin position="429"/>
        <end position="447"/>
    </location>
</feature>
<feature type="compositionally biased region" description="Polar residues" evidence="7">
    <location>
        <begin position="880"/>
        <end position="893"/>
    </location>
</feature>
<dbReference type="Gene3D" id="1.20.5.2440">
    <property type="match status" value="1"/>
</dbReference>
<dbReference type="GO" id="GO:0031267">
    <property type="term" value="F:small GTPase binding"/>
    <property type="evidence" value="ECO:0007669"/>
    <property type="project" value="InterPro"/>
</dbReference>
<feature type="domain" description="FIP-RBD" evidence="9">
    <location>
        <begin position="1578"/>
        <end position="1640"/>
    </location>
</feature>
<dbReference type="SUPFAM" id="SSF49562">
    <property type="entry name" value="C2 domain (Calcium/lipid-binding domain, CaLB)"/>
    <property type="match status" value="1"/>
</dbReference>
<dbReference type="EMBL" id="RJVU01057857">
    <property type="protein sequence ID" value="ROK15819.1"/>
    <property type="molecule type" value="Genomic_DNA"/>
</dbReference>
<feature type="region of interest" description="Disordered" evidence="7">
    <location>
        <begin position="1475"/>
        <end position="1535"/>
    </location>
</feature>
<feature type="region of interest" description="Disordered" evidence="7">
    <location>
        <begin position="205"/>
        <end position="305"/>
    </location>
</feature>
<dbReference type="InterPro" id="IPR035892">
    <property type="entry name" value="C2_domain_sf"/>
</dbReference>
<keyword evidence="11" id="KW-1185">Reference proteome</keyword>
<dbReference type="Pfam" id="PF09457">
    <property type="entry name" value="RBD-FIP"/>
    <property type="match status" value="1"/>
</dbReference>
<dbReference type="GO" id="GO:0055037">
    <property type="term" value="C:recycling endosome"/>
    <property type="evidence" value="ECO:0007669"/>
    <property type="project" value="UniProtKB-SubCell"/>
</dbReference>
<feature type="compositionally biased region" description="Polar residues" evidence="7">
    <location>
        <begin position="1492"/>
        <end position="1508"/>
    </location>
</feature>
<protein>
    <submittedName>
        <fullName evidence="10">Rab11 family-interacting protein 5</fullName>
    </submittedName>
</protein>
<feature type="region of interest" description="Disordered" evidence="7">
    <location>
        <begin position="880"/>
        <end position="899"/>
    </location>
</feature>
<dbReference type="Proteomes" id="UP000281406">
    <property type="component" value="Unassembled WGS sequence"/>
</dbReference>
<feature type="compositionally biased region" description="Basic and acidic residues" evidence="7">
    <location>
        <begin position="1026"/>
        <end position="1037"/>
    </location>
</feature>
<dbReference type="FunFam" id="2.60.40.150:FF:000070">
    <property type="entry name" value="rab11 family-interacting protein 2 isoform X1"/>
    <property type="match status" value="1"/>
</dbReference>
<feature type="compositionally biased region" description="Polar residues" evidence="7">
    <location>
        <begin position="810"/>
        <end position="824"/>
    </location>
</feature>
<evidence type="ECO:0000256" key="2">
    <source>
        <dbReference type="ARBA" id="ARBA00022448"/>
    </source>
</evidence>
<dbReference type="PANTHER" id="PTHR15746:SF14">
    <property type="entry name" value="RAB11 FAMILY-INTERACTING PROTEIN 5"/>
    <property type="match status" value="1"/>
</dbReference>
<feature type="compositionally biased region" description="Basic and acidic residues" evidence="7">
    <location>
        <begin position="1065"/>
        <end position="1074"/>
    </location>
</feature>
<dbReference type="GO" id="GO:0030141">
    <property type="term" value="C:secretory granule"/>
    <property type="evidence" value="ECO:0007669"/>
    <property type="project" value="TreeGrafter"/>
</dbReference>
<dbReference type="InterPro" id="IPR037245">
    <property type="entry name" value="FIP-RBD_C_sf"/>
</dbReference>
<reference evidence="10 11" key="1">
    <citation type="submission" date="2018-10" db="EMBL/GenBank/DDBJ databases">
        <title>Genome assembly for a Yunnan-Guizhou Plateau 3E fish, Anabarilius grahami (Regan), and its evolutionary and genetic applications.</title>
        <authorList>
            <person name="Jiang W."/>
        </authorList>
    </citation>
    <scope>NUCLEOTIDE SEQUENCE [LARGE SCALE GENOMIC DNA]</scope>
    <source>
        <strain evidence="10">AG-KIZ</strain>
        <tissue evidence="10">Muscle</tissue>
    </source>
</reference>
<dbReference type="SMART" id="SM00239">
    <property type="entry name" value="C2"/>
    <property type="match status" value="1"/>
</dbReference>
<dbReference type="SUPFAM" id="SSF144270">
    <property type="entry name" value="Eferin C-derminal domain-like"/>
    <property type="match status" value="1"/>
</dbReference>
<evidence type="ECO:0000256" key="7">
    <source>
        <dbReference type="SAM" id="MobiDB-lite"/>
    </source>
</evidence>
<dbReference type="GO" id="GO:0005739">
    <property type="term" value="C:mitochondrion"/>
    <property type="evidence" value="ECO:0007669"/>
    <property type="project" value="TreeGrafter"/>
</dbReference>
<feature type="region of interest" description="Disordered" evidence="7">
    <location>
        <begin position="481"/>
        <end position="506"/>
    </location>
</feature>
<comment type="subcellular location">
    <subcellularLocation>
        <location evidence="1">Recycling endosome</location>
    </subcellularLocation>
</comment>